<gene>
    <name evidence="2" type="ORF">CUNI_LOCUS15602</name>
</gene>
<organism evidence="2 3">
    <name type="scientific">Candidula unifasciata</name>
    <dbReference type="NCBI Taxonomy" id="100452"/>
    <lineage>
        <taxon>Eukaryota</taxon>
        <taxon>Metazoa</taxon>
        <taxon>Spiralia</taxon>
        <taxon>Lophotrochozoa</taxon>
        <taxon>Mollusca</taxon>
        <taxon>Gastropoda</taxon>
        <taxon>Heterobranchia</taxon>
        <taxon>Euthyneura</taxon>
        <taxon>Panpulmonata</taxon>
        <taxon>Eupulmonata</taxon>
        <taxon>Stylommatophora</taxon>
        <taxon>Helicina</taxon>
        <taxon>Helicoidea</taxon>
        <taxon>Geomitridae</taxon>
        <taxon>Candidula</taxon>
    </lineage>
</organism>
<evidence type="ECO:0000313" key="2">
    <source>
        <dbReference type="EMBL" id="CAG5130044.1"/>
    </source>
</evidence>
<dbReference type="AlphaFoldDB" id="A0A8S3ZKB4"/>
<dbReference type="Pfam" id="PF00928">
    <property type="entry name" value="Adap_comp_sub"/>
    <property type="match status" value="1"/>
</dbReference>
<dbReference type="PROSITE" id="PS51072">
    <property type="entry name" value="MHD"/>
    <property type="match status" value="1"/>
</dbReference>
<dbReference type="Gene3D" id="2.60.40.1170">
    <property type="entry name" value="Mu homology domain, subdomain B"/>
    <property type="match status" value="1"/>
</dbReference>
<proteinExistence type="predicted"/>
<dbReference type="SUPFAM" id="SSF49447">
    <property type="entry name" value="Second domain of Mu2 adaptin subunit (ap50) of ap2 adaptor"/>
    <property type="match status" value="1"/>
</dbReference>
<name>A0A8S3ZKB4_9EUPU</name>
<reference evidence="2" key="1">
    <citation type="submission" date="2021-04" db="EMBL/GenBank/DDBJ databases">
        <authorList>
            <consortium name="Molecular Ecology Group"/>
        </authorList>
    </citation>
    <scope>NUCLEOTIDE SEQUENCE</scope>
</reference>
<keyword evidence="3" id="KW-1185">Reference proteome</keyword>
<protein>
    <recommendedName>
        <fullName evidence="1">MHD domain-containing protein</fullName>
    </recommendedName>
</protein>
<comment type="caution">
    <text evidence="2">The sequence shown here is derived from an EMBL/GenBank/DDBJ whole genome shotgun (WGS) entry which is preliminary data.</text>
</comment>
<feature type="non-terminal residue" evidence="2">
    <location>
        <position position="1"/>
    </location>
</feature>
<dbReference type="Proteomes" id="UP000678393">
    <property type="component" value="Unassembled WGS sequence"/>
</dbReference>
<evidence type="ECO:0000259" key="1">
    <source>
        <dbReference type="PROSITE" id="PS51072"/>
    </source>
</evidence>
<sequence>IENVVLEVPFPKSVLNVTLTCNQGKNSFDPVSKLMTWDVGKIDPNKLPNIKGTITLQTGVPVPESNPTISVMFTINTLAISGLKVNRLDMYGE</sequence>
<feature type="domain" description="MHD" evidence="1">
    <location>
        <begin position="1"/>
        <end position="93"/>
    </location>
</feature>
<dbReference type="InterPro" id="IPR028565">
    <property type="entry name" value="MHD"/>
</dbReference>
<dbReference type="InterPro" id="IPR036168">
    <property type="entry name" value="AP2_Mu_C_sf"/>
</dbReference>
<dbReference type="EMBL" id="CAJHNH020003813">
    <property type="protein sequence ID" value="CAG5130044.1"/>
    <property type="molecule type" value="Genomic_DNA"/>
</dbReference>
<feature type="non-terminal residue" evidence="2">
    <location>
        <position position="93"/>
    </location>
</feature>
<evidence type="ECO:0000313" key="3">
    <source>
        <dbReference type="Proteomes" id="UP000678393"/>
    </source>
</evidence>
<accession>A0A8S3ZKB4</accession>
<dbReference type="OrthoDB" id="870at2759"/>